<evidence type="ECO:0000259" key="17">
    <source>
        <dbReference type="PROSITE" id="PS50110"/>
    </source>
</evidence>
<dbReference type="Gene3D" id="3.30.450.40">
    <property type="match status" value="1"/>
</dbReference>
<keyword evidence="6" id="KW-0597">Phosphoprotein</keyword>
<dbReference type="PANTHER" id="PTHR43047">
    <property type="entry name" value="TWO-COMPONENT HISTIDINE PROTEIN KINASE"/>
    <property type="match status" value="1"/>
</dbReference>
<dbReference type="OrthoDB" id="500345at2"/>
<dbReference type="InterPro" id="IPR011006">
    <property type="entry name" value="CheY-like_superfamily"/>
</dbReference>
<evidence type="ECO:0000256" key="7">
    <source>
        <dbReference type="ARBA" id="ARBA00022679"/>
    </source>
</evidence>
<dbReference type="SMART" id="SM00065">
    <property type="entry name" value="GAF"/>
    <property type="match status" value="1"/>
</dbReference>
<feature type="domain" description="Phytochrome chromophore attachment site" evidence="15">
    <location>
        <begin position="190"/>
        <end position="351"/>
    </location>
</feature>
<dbReference type="InterPro" id="IPR001789">
    <property type="entry name" value="Sig_transdc_resp-reg_receiver"/>
</dbReference>
<dbReference type="SUPFAM" id="SSF47384">
    <property type="entry name" value="Homodimeric domain of signal transducing histidine kinase"/>
    <property type="match status" value="1"/>
</dbReference>
<dbReference type="KEGG" id="hhg:XM38_050240"/>
<dbReference type="Gene3D" id="1.10.287.130">
    <property type="match status" value="1"/>
</dbReference>
<proteinExistence type="inferred from homology"/>
<dbReference type="PROSITE" id="PS50109">
    <property type="entry name" value="HIS_KIN"/>
    <property type="match status" value="1"/>
</dbReference>
<dbReference type="GO" id="GO:0009927">
    <property type="term" value="F:histidine phosphotransfer kinase activity"/>
    <property type="evidence" value="ECO:0007669"/>
    <property type="project" value="TreeGrafter"/>
</dbReference>
<accession>A0A1Z3HUQ6</accession>
<dbReference type="SMART" id="SM00387">
    <property type="entry name" value="HATPase_c"/>
    <property type="match status" value="1"/>
</dbReference>
<dbReference type="Pfam" id="PF02518">
    <property type="entry name" value="HATPase_c"/>
    <property type="match status" value="1"/>
</dbReference>
<dbReference type="Gene3D" id="3.40.50.2300">
    <property type="match status" value="1"/>
</dbReference>
<dbReference type="CDD" id="cd00082">
    <property type="entry name" value="HisKA"/>
    <property type="match status" value="1"/>
</dbReference>
<dbReference type="InterPro" id="IPR004358">
    <property type="entry name" value="Sig_transdc_His_kin-like_C"/>
</dbReference>
<keyword evidence="19" id="KW-1185">Reference proteome</keyword>
<dbReference type="CDD" id="cd16922">
    <property type="entry name" value="HATPase_EvgS-ArcB-TorS-like"/>
    <property type="match status" value="1"/>
</dbReference>
<dbReference type="PROSITE" id="PS50110">
    <property type="entry name" value="RESPONSE_REGULATORY"/>
    <property type="match status" value="1"/>
</dbReference>
<evidence type="ECO:0000256" key="14">
    <source>
        <dbReference type="SAM" id="MobiDB-lite"/>
    </source>
</evidence>
<keyword evidence="12" id="KW-0472">Membrane</keyword>
<evidence type="ECO:0000313" key="18">
    <source>
        <dbReference type="EMBL" id="ASC74050.1"/>
    </source>
</evidence>
<dbReference type="SMART" id="SM00388">
    <property type="entry name" value="HisKA"/>
    <property type="match status" value="1"/>
</dbReference>
<dbReference type="Proteomes" id="UP000191901">
    <property type="component" value="Chromosome"/>
</dbReference>
<feature type="domain" description="Response regulatory" evidence="17">
    <location>
        <begin position="646"/>
        <end position="762"/>
    </location>
</feature>
<keyword evidence="7" id="KW-0808">Transferase</keyword>
<evidence type="ECO:0000313" key="19">
    <source>
        <dbReference type="Proteomes" id="UP000191901"/>
    </source>
</evidence>
<dbReference type="PANTHER" id="PTHR43047:SF63">
    <property type="entry name" value="HISTIDINE KINASE"/>
    <property type="match status" value="1"/>
</dbReference>
<dbReference type="Pfam" id="PF00072">
    <property type="entry name" value="Response_reg"/>
    <property type="match status" value="1"/>
</dbReference>
<dbReference type="InterPro" id="IPR036890">
    <property type="entry name" value="HATPase_C_sf"/>
</dbReference>
<dbReference type="EMBL" id="CP021983">
    <property type="protein sequence ID" value="ASC74050.1"/>
    <property type="molecule type" value="Genomic_DNA"/>
</dbReference>
<dbReference type="InterPro" id="IPR016132">
    <property type="entry name" value="Phyto_chromo_attachment"/>
</dbReference>
<feature type="region of interest" description="Disordered" evidence="14">
    <location>
        <begin position="140"/>
        <end position="159"/>
    </location>
</feature>
<evidence type="ECO:0000256" key="11">
    <source>
        <dbReference type="ARBA" id="ARBA00023012"/>
    </source>
</evidence>
<dbReference type="SUPFAM" id="SSF52172">
    <property type="entry name" value="CheY-like"/>
    <property type="match status" value="1"/>
</dbReference>
<feature type="domain" description="Histidine kinase" evidence="16">
    <location>
        <begin position="403"/>
        <end position="624"/>
    </location>
</feature>
<dbReference type="InterPro" id="IPR003661">
    <property type="entry name" value="HisK_dim/P_dom"/>
</dbReference>
<dbReference type="InterPro" id="IPR003018">
    <property type="entry name" value="GAF"/>
</dbReference>
<protein>
    <recommendedName>
        <fullName evidence="4">histidine kinase</fullName>
        <ecNumber evidence="4">2.7.13.3</ecNumber>
    </recommendedName>
</protein>
<gene>
    <name evidence="18" type="ORF">XM38_050240</name>
</gene>
<evidence type="ECO:0000256" key="12">
    <source>
        <dbReference type="ARBA" id="ARBA00023136"/>
    </source>
</evidence>
<reference evidence="18 19" key="1">
    <citation type="journal article" date="2016" name="Biochim. Biophys. Acta">
        <title>Characterization of red-shifted phycobilisomes isolated from the chlorophyll f-containing cyanobacterium Halomicronema hongdechloris.</title>
        <authorList>
            <person name="Li Y."/>
            <person name="Lin Y."/>
            <person name="Garvey C.J."/>
            <person name="Birch D."/>
            <person name="Corkery R.W."/>
            <person name="Loughlin P.C."/>
            <person name="Scheer H."/>
            <person name="Willows R.D."/>
            <person name="Chen M."/>
        </authorList>
    </citation>
    <scope>NUCLEOTIDE SEQUENCE [LARGE SCALE GENOMIC DNA]</scope>
    <source>
        <strain evidence="18 19">C2206</strain>
    </source>
</reference>
<evidence type="ECO:0000259" key="16">
    <source>
        <dbReference type="PROSITE" id="PS50109"/>
    </source>
</evidence>
<dbReference type="GO" id="GO:0005524">
    <property type="term" value="F:ATP binding"/>
    <property type="evidence" value="ECO:0007669"/>
    <property type="project" value="UniProtKB-KW"/>
</dbReference>
<dbReference type="InterPro" id="IPR029016">
    <property type="entry name" value="GAF-like_dom_sf"/>
</dbReference>
<evidence type="ECO:0000256" key="5">
    <source>
        <dbReference type="ARBA" id="ARBA00022475"/>
    </source>
</evidence>
<dbReference type="FunFam" id="1.10.287.130:FF:000038">
    <property type="entry name" value="Sensory transduction histidine kinase"/>
    <property type="match status" value="1"/>
</dbReference>
<keyword evidence="9" id="KW-0418">Kinase</keyword>
<dbReference type="SMART" id="SM00448">
    <property type="entry name" value="REC"/>
    <property type="match status" value="1"/>
</dbReference>
<evidence type="ECO:0000256" key="1">
    <source>
        <dbReference type="ARBA" id="ARBA00000085"/>
    </source>
</evidence>
<evidence type="ECO:0000256" key="9">
    <source>
        <dbReference type="ARBA" id="ARBA00022777"/>
    </source>
</evidence>
<dbReference type="FunFam" id="3.30.565.10:FF:000023">
    <property type="entry name" value="PAS domain-containing sensor histidine kinase"/>
    <property type="match status" value="1"/>
</dbReference>
<dbReference type="InterPro" id="IPR005467">
    <property type="entry name" value="His_kinase_dom"/>
</dbReference>
<dbReference type="SUPFAM" id="SSF55781">
    <property type="entry name" value="GAF domain-like"/>
    <property type="match status" value="1"/>
</dbReference>
<keyword evidence="8" id="KW-0547">Nucleotide-binding</keyword>
<feature type="region of interest" description="Disordered" evidence="14">
    <location>
        <begin position="219"/>
        <end position="239"/>
    </location>
</feature>
<name>A0A1Z3HUQ6_9CYAN</name>
<evidence type="ECO:0000256" key="2">
    <source>
        <dbReference type="ARBA" id="ARBA00004236"/>
    </source>
</evidence>
<evidence type="ECO:0000256" key="3">
    <source>
        <dbReference type="ARBA" id="ARBA00006402"/>
    </source>
</evidence>
<dbReference type="Pfam" id="PF01590">
    <property type="entry name" value="GAF"/>
    <property type="match status" value="1"/>
</dbReference>
<evidence type="ECO:0000256" key="10">
    <source>
        <dbReference type="ARBA" id="ARBA00022840"/>
    </source>
</evidence>
<sequence>MFSFADIPYYPLPRAVLQRMQHYLEWQQRQLGGTLLTTAHPAVSAAVAPYGVYLLVAPSLAVLVLHRPRAREEVTDNVSLILEKETMVEFLHYLQASLAAESPHQALLSILEAELSNSPSPEYGPFFLKLMAAAMVGEPVSAPQTDGTTPEKPDPESHCQCQPLRQALDQQLEQSLLLNHVVQKIQGSLELPAILETTVAEVRRFLEADRLLVYQFAVDPDQSPEPSPPPLAPDKSAGQSHHAGYIAYESRANDTISSVLHHSEHYCFIKPPHSQARYYQGHPLVVDDIVAAYHHCDCLQTVLQQAQVQSMLIVPILVDQTLWGLLIAHQCTHQRQWQSWELTFLQHIGEHLAIAIHQAQLYRELQQQTQNLESCVVERTQDLRDALIAAQSANRAKGEFLATMSHELRTPLTCIIGMSATLLRWSFGDLSPRQQHYLTTIHQSGEHLLELINNILEVSKIESRRTALDISEFSLAALAHQVADAFRQDALTQEVTLTVELSLGADQDRFIADFRRVGQILANLLSNAIKFTPPGGQVCLRIRRDQQMAVLIVEDTGIGIPEMQQSLLFEKFQQLETARQRQYQGTGLGLALTQQLVDLHGGSIQVSSTVGEGSVFMVRLPMQSLAGPTRPMASAPAITADSEVGRIVLVEDNEETASLICDLLTAADYQVIWVMEGSTVVEQVKLLQPAAVIINLNMADTHGGGIMQALRSTPTTASVKIVALIDVGDAEQSMAAHRVGADEVLPAAIVPDQLLTTIHTLMTSLPVP</sequence>
<evidence type="ECO:0000256" key="8">
    <source>
        <dbReference type="ARBA" id="ARBA00022741"/>
    </source>
</evidence>
<dbReference type="SUPFAM" id="SSF55874">
    <property type="entry name" value="ATPase domain of HSP90 chaperone/DNA topoisomerase II/histidine kinase"/>
    <property type="match status" value="1"/>
</dbReference>
<dbReference type="InterPro" id="IPR003594">
    <property type="entry name" value="HATPase_dom"/>
</dbReference>
<dbReference type="PRINTS" id="PR00344">
    <property type="entry name" value="BCTRLSENSOR"/>
</dbReference>
<evidence type="ECO:0000256" key="13">
    <source>
        <dbReference type="PROSITE-ProRule" id="PRU00169"/>
    </source>
</evidence>
<feature type="compositionally biased region" description="Pro residues" evidence="14">
    <location>
        <begin position="223"/>
        <end position="232"/>
    </location>
</feature>
<dbReference type="STRING" id="1641165.XM38_01095"/>
<comment type="similarity">
    <text evidence="3">In the N-terminal section; belongs to the phytochrome family.</text>
</comment>
<organism evidence="18 19">
    <name type="scientific">Halomicronema hongdechloris C2206</name>
    <dbReference type="NCBI Taxonomy" id="1641165"/>
    <lineage>
        <taxon>Bacteria</taxon>
        <taxon>Bacillati</taxon>
        <taxon>Cyanobacteriota</taxon>
        <taxon>Cyanophyceae</taxon>
        <taxon>Nodosilineales</taxon>
        <taxon>Nodosilineaceae</taxon>
        <taxon>Halomicronema</taxon>
    </lineage>
</organism>
<keyword evidence="11" id="KW-0902">Two-component regulatory system</keyword>
<keyword evidence="10" id="KW-0067">ATP-binding</keyword>
<comment type="subcellular location">
    <subcellularLocation>
        <location evidence="2">Cell membrane</location>
    </subcellularLocation>
</comment>
<comment type="caution">
    <text evidence="13">Lacks conserved residue(s) required for the propagation of feature annotation.</text>
</comment>
<comment type="catalytic activity">
    <reaction evidence="1">
        <text>ATP + protein L-histidine = ADP + protein N-phospho-L-histidine.</text>
        <dbReference type="EC" id="2.7.13.3"/>
    </reaction>
</comment>
<keyword evidence="5" id="KW-1003">Cell membrane</keyword>
<evidence type="ECO:0000256" key="4">
    <source>
        <dbReference type="ARBA" id="ARBA00012438"/>
    </source>
</evidence>
<dbReference type="Gene3D" id="3.30.565.10">
    <property type="entry name" value="Histidine kinase-like ATPase, C-terminal domain"/>
    <property type="match status" value="1"/>
</dbReference>
<dbReference type="AlphaFoldDB" id="A0A1Z3HUQ6"/>
<dbReference type="EC" id="2.7.13.3" evidence="4"/>
<dbReference type="GO" id="GO:0000155">
    <property type="term" value="F:phosphorelay sensor kinase activity"/>
    <property type="evidence" value="ECO:0007669"/>
    <property type="project" value="InterPro"/>
</dbReference>
<dbReference type="PROSITE" id="PS50046">
    <property type="entry name" value="PHYTOCHROME_2"/>
    <property type="match status" value="1"/>
</dbReference>
<evidence type="ECO:0000256" key="6">
    <source>
        <dbReference type="ARBA" id="ARBA00022553"/>
    </source>
</evidence>
<dbReference type="RefSeq" id="WP_088431316.1">
    <property type="nucleotide sequence ID" value="NZ_CP021983.2"/>
</dbReference>
<dbReference type="InterPro" id="IPR036097">
    <property type="entry name" value="HisK_dim/P_sf"/>
</dbReference>
<dbReference type="Pfam" id="PF00512">
    <property type="entry name" value="HisKA"/>
    <property type="match status" value="1"/>
</dbReference>
<dbReference type="GO" id="GO:0005886">
    <property type="term" value="C:plasma membrane"/>
    <property type="evidence" value="ECO:0007669"/>
    <property type="project" value="UniProtKB-SubCell"/>
</dbReference>
<evidence type="ECO:0000259" key="15">
    <source>
        <dbReference type="PROSITE" id="PS50046"/>
    </source>
</evidence>